<dbReference type="EMBL" id="CP034204">
    <property type="protein sequence ID" value="QBZ55101.1"/>
    <property type="molecule type" value="Genomic_DNA"/>
</dbReference>
<sequence>MDNREHTNNGWRSPSPSGTVATEPIDGPISGNPDEALAISQHRVISLEGMNANLARRLAFMERELQALRRQNAGLREDNAALRRDNASLRHLVGIPGSEDNRRPGARTAASTPSTEGSDVDAGGIYDDMAVMGTRIIFGQPDGFLLDDSLPHTEIPGSAA</sequence>
<accession>A0A4P7N2C2</accession>
<keyword evidence="1" id="KW-0175">Coiled coil</keyword>
<evidence type="ECO:0000313" key="4">
    <source>
        <dbReference type="Proteomes" id="UP000294847"/>
    </source>
</evidence>
<protein>
    <submittedName>
        <fullName evidence="3">Uncharacterized protein</fullName>
    </submittedName>
</protein>
<feature type="coiled-coil region" evidence="1">
    <location>
        <begin position="44"/>
        <end position="85"/>
    </location>
</feature>
<feature type="region of interest" description="Disordered" evidence="2">
    <location>
        <begin position="1"/>
        <end position="34"/>
    </location>
</feature>
<organism evidence="3 4">
    <name type="scientific">Pyricularia oryzae</name>
    <name type="common">Rice blast fungus</name>
    <name type="synonym">Magnaporthe oryzae</name>
    <dbReference type="NCBI Taxonomy" id="318829"/>
    <lineage>
        <taxon>Eukaryota</taxon>
        <taxon>Fungi</taxon>
        <taxon>Dikarya</taxon>
        <taxon>Ascomycota</taxon>
        <taxon>Pezizomycotina</taxon>
        <taxon>Sordariomycetes</taxon>
        <taxon>Sordariomycetidae</taxon>
        <taxon>Magnaporthales</taxon>
        <taxon>Pyriculariaceae</taxon>
        <taxon>Pyricularia</taxon>
    </lineage>
</organism>
<feature type="region of interest" description="Disordered" evidence="2">
    <location>
        <begin position="91"/>
        <end position="122"/>
    </location>
</feature>
<dbReference type="Gene3D" id="1.20.5.170">
    <property type="match status" value="1"/>
</dbReference>
<proteinExistence type="predicted"/>
<name>A0A4P7N2C2_PYROR</name>
<dbReference type="Proteomes" id="UP000294847">
    <property type="component" value="Chromosome 1"/>
</dbReference>
<evidence type="ECO:0000256" key="2">
    <source>
        <dbReference type="SAM" id="MobiDB-lite"/>
    </source>
</evidence>
<evidence type="ECO:0000313" key="3">
    <source>
        <dbReference type="EMBL" id="QBZ55101.1"/>
    </source>
</evidence>
<feature type="compositionally biased region" description="Polar residues" evidence="2">
    <location>
        <begin position="8"/>
        <end position="20"/>
    </location>
</feature>
<evidence type="ECO:0000256" key="1">
    <source>
        <dbReference type="SAM" id="Coils"/>
    </source>
</evidence>
<gene>
    <name evidence="3" type="ORF">PoMZ_10817</name>
</gene>
<reference evidence="3 4" key="1">
    <citation type="journal article" date="2019" name="Mol. Biol. Evol.">
        <title>Blast fungal genomes show frequent chromosomal changes, gene gains and losses, and effector gene turnover.</title>
        <authorList>
            <person name="Gomez Luciano L.B."/>
            <person name="Jason Tsai I."/>
            <person name="Chuma I."/>
            <person name="Tosa Y."/>
            <person name="Chen Y.H."/>
            <person name="Li J.Y."/>
            <person name="Li M.Y."/>
            <person name="Jade Lu M.Y."/>
            <person name="Nakayashiki H."/>
            <person name="Li W.H."/>
        </authorList>
    </citation>
    <scope>NUCLEOTIDE SEQUENCE [LARGE SCALE GENOMIC DNA]</scope>
    <source>
        <strain evidence="3">MZ5-1-6</strain>
    </source>
</reference>
<dbReference type="AlphaFoldDB" id="A0A4P7N2C2"/>